<reference evidence="1" key="1">
    <citation type="submission" date="2018-02" db="EMBL/GenBank/DDBJ databases">
        <title>Rhizophora mucronata_Transcriptome.</title>
        <authorList>
            <person name="Meera S.P."/>
            <person name="Sreeshan A."/>
            <person name="Augustine A."/>
        </authorList>
    </citation>
    <scope>NUCLEOTIDE SEQUENCE</scope>
    <source>
        <tissue evidence="1">Leaf</tissue>
    </source>
</reference>
<organism evidence="1">
    <name type="scientific">Rhizophora mucronata</name>
    <name type="common">Asiatic mangrove</name>
    <dbReference type="NCBI Taxonomy" id="61149"/>
    <lineage>
        <taxon>Eukaryota</taxon>
        <taxon>Viridiplantae</taxon>
        <taxon>Streptophyta</taxon>
        <taxon>Embryophyta</taxon>
        <taxon>Tracheophyta</taxon>
        <taxon>Spermatophyta</taxon>
        <taxon>Magnoliopsida</taxon>
        <taxon>eudicotyledons</taxon>
        <taxon>Gunneridae</taxon>
        <taxon>Pentapetalae</taxon>
        <taxon>rosids</taxon>
        <taxon>fabids</taxon>
        <taxon>Malpighiales</taxon>
        <taxon>Rhizophoraceae</taxon>
        <taxon>Rhizophora</taxon>
    </lineage>
</organism>
<evidence type="ECO:0000313" key="1">
    <source>
        <dbReference type="EMBL" id="MBX57702.1"/>
    </source>
</evidence>
<proteinExistence type="predicted"/>
<dbReference type="EMBL" id="GGEC01077218">
    <property type="protein sequence ID" value="MBX57702.1"/>
    <property type="molecule type" value="Transcribed_RNA"/>
</dbReference>
<protein>
    <submittedName>
        <fullName evidence="1">Uncharacterized protein</fullName>
    </submittedName>
</protein>
<dbReference type="AlphaFoldDB" id="A0A2P2PSM7"/>
<accession>A0A2P2PSM7</accession>
<sequence>MKIAKDISQTFKGPVLPHLGLLLRICAV</sequence>
<name>A0A2P2PSM7_RHIMU</name>